<dbReference type="InParanoid" id="E4WZP7"/>
<keyword evidence="3" id="KW-1185">Reference proteome</keyword>
<feature type="region of interest" description="Disordered" evidence="1">
    <location>
        <begin position="268"/>
        <end position="317"/>
    </location>
</feature>
<sequence>MRLLLLVTFVSSADDCFEEGSGCYSGGECVVDSHFGDYIFYPLGESDFPVTTIDAHQVNNSVIVDLTGCQKECVNYAGCYQMHYDGQACTLFNDVPQVADETFSTKLESCDSSDIYDYYFDMKFYCLFTLNNGQTAEEFLAIISQYNSDDWRFLINKSWWSFNYAYTYRYRYVIPDSIPSGYSAAGANQVWIAFEGEFYMRWAYGVASFRRRRQSENLVDDLIEITSEETAADFQATIVAPDATVVETTANERGPIEAVNRNLFSTTTNDATTTSTTTSIPKTTTLTTTTGPTTTTSKTTSTTTATTTSTTTPIPETTTLTTTTEATTTTITTTTESSAVFMGLNLLLSAIFICL</sequence>
<dbReference type="EMBL" id="FN653019">
    <property type="protein sequence ID" value="CBY22643.1"/>
    <property type="molecule type" value="Genomic_DNA"/>
</dbReference>
<evidence type="ECO:0000256" key="1">
    <source>
        <dbReference type="SAM" id="MobiDB-lite"/>
    </source>
</evidence>
<dbReference type="Proteomes" id="UP000001307">
    <property type="component" value="Unassembled WGS sequence"/>
</dbReference>
<evidence type="ECO:0000313" key="2">
    <source>
        <dbReference type="EMBL" id="CBY22643.1"/>
    </source>
</evidence>
<gene>
    <name evidence="2" type="ORF">GSOID_T00013411001</name>
</gene>
<organism evidence="2">
    <name type="scientific">Oikopleura dioica</name>
    <name type="common">Tunicate</name>
    <dbReference type="NCBI Taxonomy" id="34765"/>
    <lineage>
        <taxon>Eukaryota</taxon>
        <taxon>Metazoa</taxon>
        <taxon>Chordata</taxon>
        <taxon>Tunicata</taxon>
        <taxon>Appendicularia</taxon>
        <taxon>Copelata</taxon>
        <taxon>Oikopleuridae</taxon>
        <taxon>Oikopleura</taxon>
    </lineage>
</organism>
<reference evidence="2" key="1">
    <citation type="journal article" date="2010" name="Science">
        <title>Plasticity of animal genome architecture unmasked by rapid evolution of a pelagic tunicate.</title>
        <authorList>
            <person name="Denoeud F."/>
            <person name="Henriet S."/>
            <person name="Mungpakdee S."/>
            <person name="Aury J.M."/>
            <person name="Da Silva C."/>
            <person name="Brinkmann H."/>
            <person name="Mikhaleva J."/>
            <person name="Olsen L.C."/>
            <person name="Jubin C."/>
            <person name="Canestro C."/>
            <person name="Bouquet J.M."/>
            <person name="Danks G."/>
            <person name="Poulain J."/>
            <person name="Campsteijn C."/>
            <person name="Adamski M."/>
            <person name="Cross I."/>
            <person name="Yadetie F."/>
            <person name="Muffato M."/>
            <person name="Louis A."/>
            <person name="Butcher S."/>
            <person name="Tsagkogeorga G."/>
            <person name="Konrad A."/>
            <person name="Singh S."/>
            <person name="Jensen M.F."/>
            <person name="Cong E.H."/>
            <person name="Eikeseth-Otteraa H."/>
            <person name="Noel B."/>
            <person name="Anthouard V."/>
            <person name="Porcel B.M."/>
            <person name="Kachouri-Lafond R."/>
            <person name="Nishino A."/>
            <person name="Ugolini M."/>
            <person name="Chourrout P."/>
            <person name="Nishida H."/>
            <person name="Aasland R."/>
            <person name="Huzurbazar S."/>
            <person name="Westhof E."/>
            <person name="Delsuc F."/>
            <person name="Lehrach H."/>
            <person name="Reinhardt R."/>
            <person name="Weissenbach J."/>
            <person name="Roy S.W."/>
            <person name="Artiguenave F."/>
            <person name="Postlethwait J.H."/>
            <person name="Manak J.R."/>
            <person name="Thompson E.M."/>
            <person name="Jaillon O."/>
            <person name="Du Pasquier L."/>
            <person name="Boudinot P."/>
            <person name="Liberles D.A."/>
            <person name="Volff J.N."/>
            <person name="Philippe H."/>
            <person name="Lenhard B."/>
            <person name="Roest Crollius H."/>
            <person name="Wincker P."/>
            <person name="Chourrout D."/>
        </authorList>
    </citation>
    <scope>NUCLEOTIDE SEQUENCE [LARGE SCALE GENOMIC DNA]</scope>
</reference>
<dbReference type="OrthoDB" id="10533616at2759"/>
<dbReference type="AlphaFoldDB" id="E4WZP7"/>
<name>E4WZP7_OIKDI</name>
<accession>E4WZP7</accession>
<protein>
    <submittedName>
        <fullName evidence="2">Uncharacterized protein</fullName>
    </submittedName>
</protein>
<proteinExistence type="predicted"/>
<evidence type="ECO:0000313" key="3">
    <source>
        <dbReference type="Proteomes" id="UP000001307"/>
    </source>
</evidence>